<gene>
    <name evidence="1" type="ORF">EI42_04422</name>
</gene>
<dbReference type="AlphaFoldDB" id="A0A326U2V7"/>
<reference evidence="1 2" key="1">
    <citation type="submission" date="2018-06" db="EMBL/GenBank/DDBJ databases">
        <title>Genomic Encyclopedia of Archaeal and Bacterial Type Strains, Phase II (KMG-II): from individual species to whole genera.</title>
        <authorList>
            <person name="Goeker M."/>
        </authorList>
    </citation>
    <scope>NUCLEOTIDE SEQUENCE [LARGE SCALE GENOMIC DNA]</scope>
    <source>
        <strain evidence="1 2">ATCC BAA-1881</strain>
    </source>
</reference>
<dbReference type="EMBL" id="QKUF01000019">
    <property type="protein sequence ID" value="PZW25370.1"/>
    <property type="molecule type" value="Genomic_DNA"/>
</dbReference>
<dbReference type="Proteomes" id="UP000248806">
    <property type="component" value="Unassembled WGS sequence"/>
</dbReference>
<comment type="caution">
    <text evidence="1">The sequence shown here is derived from an EMBL/GenBank/DDBJ whole genome shotgun (WGS) entry which is preliminary data.</text>
</comment>
<dbReference type="RefSeq" id="WP_111324746.1">
    <property type="nucleotide sequence ID" value="NZ_BIFX01000002.1"/>
</dbReference>
<accession>A0A326U2V7</accession>
<sequence>MEPNIQKLQEVHRHLAAIAAFLDDQGWHFHAYPRQIVPRYCWSCALLCFIHRMYHLWVKKLLPGFSRAIQRPEAEEYVRCLAFALFHKEKVRTLVRGKVKLLVYATKLIAHSYEEQLFAAPLNPVRLHHLVKAFCQEYERLTTQLDEWLKANPRKNPLAF</sequence>
<protein>
    <submittedName>
        <fullName evidence="1">Uncharacterized protein</fullName>
    </submittedName>
</protein>
<evidence type="ECO:0000313" key="2">
    <source>
        <dbReference type="Proteomes" id="UP000248806"/>
    </source>
</evidence>
<proteinExistence type="predicted"/>
<name>A0A326U2V7_THEHA</name>
<organism evidence="1 2">
    <name type="scientific">Thermosporothrix hazakensis</name>
    <dbReference type="NCBI Taxonomy" id="644383"/>
    <lineage>
        <taxon>Bacteria</taxon>
        <taxon>Bacillati</taxon>
        <taxon>Chloroflexota</taxon>
        <taxon>Ktedonobacteria</taxon>
        <taxon>Ktedonobacterales</taxon>
        <taxon>Thermosporotrichaceae</taxon>
        <taxon>Thermosporothrix</taxon>
    </lineage>
</organism>
<evidence type="ECO:0000313" key="1">
    <source>
        <dbReference type="EMBL" id="PZW25370.1"/>
    </source>
</evidence>
<keyword evidence="2" id="KW-1185">Reference proteome</keyword>